<feature type="transmembrane region" description="Helical" evidence="2">
    <location>
        <begin position="190"/>
        <end position="212"/>
    </location>
</feature>
<evidence type="ECO:0000313" key="5">
    <source>
        <dbReference type="Proteomes" id="UP000559182"/>
    </source>
</evidence>
<protein>
    <submittedName>
        <fullName evidence="4">Inner membrane transporter RhtA</fullName>
    </submittedName>
</protein>
<comment type="similarity">
    <text evidence="1">Belongs to the EamA transporter family.</text>
</comment>
<feature type="domain" description="EamA" evidence="3">
    <location>
        <begin position="160"/>
        <end position="293"/>
    </location>
</feature>
<feature type="transmembrane region" description="Helical" evidence="2">
    <location>
        <begin position="218"/>
        <end position="238"/>
    </location>
</feature>
<feature type="transmembrane region" description="Helical" evidence="2">
    <location>
        <begin position="250"/>
        <end position="270"/>
    </location>
</feature>
<keyword evidence="5" id="KW-1185">Reference proteome</keyword>
<reference evidence="4 5" key="1">
    <citation type="submission" date="2020-08" db="EMBL/GenBank/DDBJ databases">
        <title>Sequencing the genomes of 1000 actinobacteria strains.</title>
        <authorList>
            <person name="Klenk H.-P."/>
        </authorList>
    </citation>
    <scope>NUCLEOTIDE SEQUENCE [LARGE SCALE GENOMIC DNA]</scope>
    <source>
        <strain evidence="4 5">DSM 105369</strain>
    </source>
</reference>
<dbReference type="RefSeq" id="WP_246336193.1">
    <property type="nucleotide sequence ID" value="NZ_JACHVQ010000001.1"/>
</dbReference>
<accession>A0A839NB35</accession>
<feature type="transmembrane region" description="Helical" evidence="2">
    <location>
        <begin position="159"/>
        <end position="178"/>
    </location>
</feature>
<dbReference type="SUPFAM" id="SSF103481">
    <property type="entry name" value="Multidrug resistance efflux transporter EmrE"/>
    <property type="match status" value="2"/>
</dbReference>
<evidence type="ECO:0000256" key="2">
    <source>
        <dbReference type="SAM" id="Phobius"/>
    </source>
</evidence>
<feature type="transmembrane region" description="Helical" evidence="2">
    <location>
        <begin position="42"/>
        <end position="65"/>
    </location>
</feature>
<evidence type="ECO:0000313" key="4">
    <source>
        <dbReference type="EMBL" id="MBB2891812.1"/>
    </source>
</evidence>
<keyword evidence="2" id="KW-1133">Transmembrane helix</keyword>
<dbReference type="AlphaFoldDB" id="A0A839NB35"/>
<dbReference type="InterPro" id="IPR037185">
    <property type="entry name" value="EmrE-like"/>
</dbReference>
<dbReference type="EMBL" id="JACHVQ010000001">
    <property type="protein sequence ID" value="MBB2891812.1"/>
    <property type="molecule type" value="Genomic_DNA"/>
</dbReference>
<name>A0A839NB35_9MICO</name>
<dbReference type="GO" id="GO:0015565">
    <property type="term" value="F:threonine efflux transmembrane transporter activity"/>
    <property type="evidence" value="ECO:0007669"/>
    <property type="project" value="TreeGrafter"/>
</dbReference>
<dbReference type="Proteomes" id="UP000559182">
    <property type="component" value="Unassembled WGS sequence"/>
</dbReference>
<feature type="transmembrane region" description="Helical" evidence="2">
    <location>
        <begin position="86"/>
        <end position="104"/>
    </location>
</feature>
<gene>
    <name evidence="4" type="ORF">FHU39_001796</name>
</gene>
<dbReference type="Pfam" id="PF00892">
    <property type="entry name" value="EamA"/>
    <property type="match status" value="1"/>
</dbReference>
<organism evidence="4 5">
    <name type="scientific">Flexivirga oryzae</name>
    <dbReference type="NCBI Taxonomy" id="1794944"/>
    <lineage>
        <taxon>Bacteria</taxon>
        <taxon>Bacillati</taxon>
        <taxon>Actinomycetota</taxon>
        <taxon>Actinomycetes</taxon>
        <taxon>Micrococcales</taxon>
        <taxon>Dermacoccaceae</taxon>
        <taxon>Flexivirga</taxon>
    </lineage>
</organism>
<evidence type="ECO:0000259" key="3">
    <source>
        <dbReference type="Pfam" id="PF00892"/>
    </source>
</evidence>
<dbReference type="PANTHER" id="PTHR22911">
    <property type="entry name" value="ACYL-MALONYL CONDENSING ENZYME-RELATED"/>
    <property type="match status" value="1"/>
</dbReference>
<sequence>MQTTANPQRPTPVSVTVHVAEPRQSVAGIGLMLGSSASNQTGAALGALAFPAIGPVGVVAVRQLVTALVLMPTVRPRLRGLTRQQWLPVVALAVVFSVMNLSLYEAIQRLGLGLAVTLEFLGPLTVAVLSSRRAIDFCCAGLAAVGVVVLTDPGPTTDILGVALALTAAVAWGCYILLNRSAGRLLPGLQGTAVANAVSAMLWLPVATWWFATHQPTAVGLLLAAACGLLSSAVPYAADLQALRWVRASMFGTFTSVNPVWAALAGWLFLHQGLAVHEWTGIALIVVSNVFVSAGAVTARRSTLGRPAARLR</sequence>
<evidence type="ECO:0000256" key="1">
    <source>
        <dbReference type="ARBA" id="ARBA00007362"/>
    </source>
</evidence>
<dbReference type="InterPro" id="IPR000620">
    <property type="entry name" value="EamA_dom"/>
</dbReference>
<dbReference type="GO" id="GO:0005886">
    <property type="term" value="C:plasma membrane"/>
    <property type="evidence" value="ECO:0007669"/>
    <property type="project" value="TreeGrafter"/>
</dbReference>
<dbReference type="PANTHER" id="PTHR22911:SF37">
    <property type="entry name" value="THREONINE_HOMOSERINE EXPORTER RHTA"/>
    <property type="match status" value="1"/>
</dbReference>
<keyword evidence="2" id="KW-0812">Transmembrane</keyword>
<proteinExistence type="inferred from homology"/>
<feature type="transmembrane region" description="Helical" evidence="2">
    <location>
        <begin position="276"/>
        <end position="297"/>
    </location>
</feature>
<keyword evidence="2" id="KW-0472">Membrane</keyword>
<comment type="caution">
    <text evidence="4">The sequence shown here is derived from an EMBL/GenBank/DDBJ whole genome shotgun (WGS) entry which is preliminary data.</text>
</comment>